<feature type="non-terminal residue" evidence="2">
    <location>
        <position position="1"/>
    </location>
</feature>
<feature type="region of interest" description="Disordered" evidence="1">
    <location>
        <begin position="1"/>
        <end position="29"/>
    </location>
</feature>
<organism evidence="2">
    <name type="scientific">Nothobranchius rachovii</name>
    <name type="common">bluefin notho</name>
    <dbReference type="NCBI Taxonomy" id="451742"/>
    <lineage>
        <taxon>Eukaryota</taxon>
        <taxon>Metazoa</taxon>
        <taxon>Chordata</taxon>
        <taxon>Craniata</taxon>
        <taxon>Vertebrata</taxon>
        <taxon>Euteleostomi</taxon>
        <taxon>Actinopterygii</taxon>
        <taxon>Neopterygii</taxon>
        <taxon>Teleostei</taxon>
        <taxon>Neoteleostei</taxon>
        <taxon>Acanthomorphata</taxon>
        <taxon>Ovalentaria</taxon>
        <taxon>Atherinomorphae</taxon>
        <taxon>Cyprinodontiformes</taxon>
        <taxon>Nothobranchiidae</taxon>
        <taxon>Nothobranchius</taxon>
    </lineage>
</organism>
<feature type="non-terminal residue" evidence="2">
    <location>
        <position position="154"/>
    </location>
</feature>
<proteinExistence type="predicted"/>
<accession>A0A1A8SET9</accession>
<dbReference type="EMBL" id="HAEI01014283">
    <property type="protein sequence ID" value="SBS16752.1"/>
    <property type="molecule type" value="Transcribed_RNA"/>
</dbReference>
<protein>
    <submittedName>
        <fullName evidence="2">Uncharacterized protein</fullName>
    </submittedName>
</protein>
<evidence type="ECO:0000256" key="1">
    <source>
        <dbReference type="SAM" id="MobiDB-lite"/>
    </source>
</evidence>
<sequence length="154" mass="16040">SASSASRGRDHAAQRNSAEEVPTSGGQRAPRTAWLAPVRSICCHLGSDFGWFRFWRRGREFGSVCLSVLESKCSETVSAPVPVPLGWRVSRFLPCADVSIEAEPAVVRFCPVVSARGSGGCLRPSCGSVLHGSVIGKPPTAAAFGPGPGGLCSS</sequence>
<name>A0A1A8SET9_9TELE</name>
<reference evidence="2" key="2">
    <citation type="submission" date="2016-06" db="EMBL/GenBank/DDBJ databases">
        <title>The genome of a short-lived fish provides insights into sex chromosome evolution and the genetic control of aging.</title>
        <authorList>
            <person name="Reichwald K."/>
            <person name="Felder M."/>
            <person name="Petzold A."/>
            <person name="Koch P."/>
            <person name="Groth M."/>
            <person name="Platzer M."/>
        </authorList>
    </citation>
    <scope>NUCLEOTIDE SEQUENCE</scope>
    <source>
        <tissue evidence="2">Brain</tissue>
    </source>
</reference>
<reference evidence="2" key="1">
    <citation type="submission" date="2016-05" db="EMBL/GenBank/DDBJ databases">
        <authorList>
            <person name="Lavstsen T."/>
            <person name="Jespersen J.S."/>
        </authorList>
    </citation>
    <scope>NUCLEOTIDE SEQUENCE</scope>
    <source>
        <tissue evidence="2">Brain</tissue>
    </source>
</reference>
<evidence type="ECO:0000313" key="2">
    <source>
        <dbReference type="EMBL" id="SBS16752.1"/>
    </source>
</evidence>
<gene>
    <name evidence="2" type="primary">Nfu_g_1_009871</name>
</gene>
<dbReference type="AlphaFoldDB" id="A0A1A8SET9"/>